<dbReference type="AlphaFoldDB" id="A0A4R3KKR8"/>
<feature type="binding site" evidence="5">
    <location>
        <position position="283"/>
    </location>
    <ligand>
        <name>Zn(2+)</name>
        <dbReference type="ChEBI" id="CHEBI:29105"/>
        <label>2</label>
    </ligand>
</feature>
<name>A0A4R3KKR8_9BACI</name>
<evidence type="ECO:0000256" key="1">
    <source>
        <dbReference type="ARBA" id="ARBA00001947"/>
    </source>
</evidence>
<dbReference type="PANTHER" id="PTHR42994">
    <property type="entry name" value="PEPTIDASE T"/>
    <property type="match status" value="1"/>
</dbReference>
<reference evidence="6 7" key="1">
    <citation type="submission" date="2019-03" db="EMBL/GenBank/DDBJ databases">
        <title>Genomic Encyclopedia of Type Strains, Phase IV (KMG-IV): sequencing the most valuable type-strain genomes for metagenomic binning, comparative biology and taxonomic classification.</title>
        <authorList>
            <person name="Goeker M."/>
        </authorList>
    </citation>
    <scope>NUCLEOTIDE SEQUENCE [LARGE SCALE GENOMIC DNA]</scope>
    <source>
        <strain evidence="6 7">DSM 23802</strain>
    </source>
</reference>
<feature type="binding site" evidence="5">
    <location>
        <position position="190"/>
    </location>
    <ligand>
        <name>Zn(2+)</name>
        <dbReference type="ChEBI" id="CHEBI:29105"/>
        <label>2</label>
    </ligand>
</feature>
<feature type="binding site" evidence="5">
    <location>
        <position position="157"/>
    </location>
    <ligand>
        <name>Zn(2+)</name>
        <dbReference type="ChEBI" id="CHEBI:29105"/>
        <label>1</label>
    </ligand>
</feature>
<evidence type="ECO:0000256" key="4">
    <source>
        <dbReference type="PIRSR" id="PIRSR001123-1"/>
    </source>
</evidence>
<dbReference type="EMBL" id="SMAB01000001">
    <property type="protein sequence ID" value="TCS84491.1"/>
    <property type="molecule type" value="Genomic_DNA"/>
</dbReference>
<dbReference type="InterPro" id="IPR008007">
    <property type="entry name" value="Peptidase_M42"/>
</dbReference>
<comment type="cofactor">
    <cofactor evidence="1">
        <name>Zn(2+)</name>
        <dbReference type="ChEBI" id="CHEBI:29105"/>
    </cofactor>
</comment>
<feature type="binding site" evidence="5">
    <location>
        <position position="214"/>
    </location>
    <ligand>
        <name>Zn(2+)</name>
        <dbReference type="ChEBI" id="CHEBI:29105"/>
        <label>1</label>
    </ligand>
</feature>
<accession>A0A4R3KKR8</accession>
<dbReference type="GO" id="GO:0004177">
    <property type="term" value="F:aminopeptidase activity"/>
    <property type="evidence" value="ECO:0007669"/>
    <property type="project" value="UniProtKB-UniRule"/>
</dbReference>
<keyword evidence="2 5" id="KW-0479">Metal-binding</keyword>
<evidence type="ECO:0000256" key="5">
    <source>
        <dbReference type="PIRSR" id="PIRSR001123-2"/>
    </source>
</evidence>
<evidence type="ECO:0000313" key="7">
    <source>
        <dbReference type="Proteomes" id="UP000295788"/>
    </source>
</evidence>
<dbReference type="Gene3D" id="3.40.630.10">
    <property type="entry name" value="Zn peptidases"/>
    <property type="match status" value="1"/>
</dbReference>
<dbReference type="PANTHER" id="PTHR42994:SF2">
    <property type="entry name" value="PEPTIDASE"/>
    <property type="match status" value="1"/>
</dbReference>
<keyword evidence="6" id="KW-0645">Protease</keyword>
<protein>
    <submittedName>
        <fullName evidence="6">M42 glutamyl aminopeptidase</fullName>
    </submittedName>
</protein>
<organism evidence="6 7">
    <name type="scientific">Tepidibacillus fermentans</name>
    <dbReference type="NCBI Taxonomy" id="1281767"/>
    <lineage>
        <taxon>Bacteria</taxon>
        <taxon>Bacillati</taxon>
        <taxon>Bacillota</taxon>
        <taxon>Bacilli</taxon>
        <taxon>Bacillales</taxon>
        <taxon>Bacillaceae</taxon>
        <taxon>Tepidibacillus</taxon>
    </lineage>
</organism>
<keyword evidence="7" id="KW-1185">Reference proteome</keyword>
<evidence type="ECO:0000313" key="6">
    <source>
        <dbReference type="EMBL" id="TCS84491.1"/>
    </source>
</evidence>
<feature type="binding site" evidence="5">
    <location>
        <position position="157"/>
    </location>
    <ligand>
        <name>Zn(2+)</name>
        <dbReference type="ChEBI" id="CHEBI:29105"/>
        <label>2</label>
    </ligand>
</feature>
<sequence length="325" mass="36936">MLTEEDAITATKLLQVTGIHRVIIRGRQIHLHVKNQKDLLDAAEKLHLIQREWVNEEIEFIQRQFFYNTLEKLLSINGRSGEEEVRQYVKEQLMEKVDHLTVDHSGNILAQKTYRSGKGPTILLSAHLDLVEELEKDREIIKDGTIWSSNKGILGADDRAGVAVLLEMAKRLETSNFNGKVKYIFTVEEEMGLLGAKSVNEYFLWDVDVAIVIDRRGTGDIVVSAGSYFSFCHKNYGEFFEKVAKDKGLNGWKTTPGGSSDTKVWAENGIQSVNLSAGYMNEHTEDETLDVEACYNVVKLLDGVFEQGRQMQQVLRRIKTLQKCR</sequence>
<proteinExistence type="predicted"/>
<evidence type="ECO:0000256" key="2">
    <source>
        <dbReference type="ARBA" id="ARBA00022723"/>
    </source>
</evidence>
<comment type="cofactor">
    <cofactor evidence="5">
        <name>a divalent metal cation</name>
        <dbReference type="ChEBI" id="CHEBI:60240"/>
    </cofactor>
    <text evidence="5">Binds 2 divalent metal cations per subunit.</text>
</comment>
<dbReference type="RefSeq" id="WP_243643735.1">
    <property type="nucleotide sequence ID" value="NZ_SMAB01000001.1"/>
</dbReference>
<dbReference type="SUPFAM" id="SSF53187">
    <property type="entry name" value="Zn-dependent exopeptidases"/>
    <property type="match status" value="1"/>
</dbReference>
<dbReference type="GO" id="GO:0046872">
    <property type="term" value="F:metal ion binding"/>
    <property type="evidence" value="ECO:0007669"/>
    <property type="project" value="UniProtKB-UniRule"/>
</dbReference>
<keyword evidence="3" id="KW-0378">Hydrolase</keyword>
<evidence type="ECO:0000256" key="3">
    <source>
        <dbReference type="ARBA" id="ARBA00022801"/>
    </source>
</evidence>
<gene>
    <name evidence="6" type="ORF">EDD72_101155</name>
</gene>
<dbReference type="Proteomes" id="UP000295788">
    <property type="component" value="Unassembled WGS sequence"/>
</dbReference>
<comment type="caution">
    <text evidence="6">The sequence shown here is derived from an EMBL/GenBank/DDBJ whole genome shotgun (WGS) entry which is preliminary data.</text>
</comment>
<keyword evidence="6" id="KW-0031">Aminopeptidase</keyword>
<dbReference type="Pfam" id="PF05343">
    <property type="entry name" value="Peptidase_M42"/>
    <property type="match status" value="1"/>
</dbReference>
<feature type="active site" description="Proton acceptor" evidence="4">
    <location>
        <position position="189"/>
    </location>
</feature>